<comment type="caution">
    <text evidence="3">The sequence shown here is derived from an EMBL/GenBank/DDBJ whole genome shotgun (WGS) entry which is preliminary data.</text>
</comment>
<evidence type="ECO:0000256" key="2">
    <source>
        <dbReference type="SAM" id="Phobius"/>
    </source>
</evidence>
<proteinExistence type="predicted"/>
<organism evidence="3 4">
    <name type="scientific">Durusdinium trenchii</name>
    <dbReference type="NCBI Taxonomy" id="1381693"/>
    <lineage>
        <taxon>Eukaryota</taxon>
        <taxon>Sar</taxon>
        <taxon>Alveolata</taxon>
        <taxon>Dinophyceae</taxon>
        <taxon>Suessiales</taxon>
        <taxon>Symbiodiniaceae</taxon>
        <taxon>Durusdinium</taxon>
    </lineage>
</organism>
<accession>A0ABP0SA48</accession>
<feature type="region of interest" description="Disordered" evidence="1">
    <location>
        <begin position="114"/>
        <end position="135"/>
    </location>
</feature>
<evidence type="ECO:0000256" key="1">
    <source>
        <dbReference type="SAM" id="MobiDB-lite"/>
    </source>
</evidence>
<feature type="compositionally biased region" description="Polar residues" evidence="1">
    <location>
        <begin position="80"/>
        <end position="91"/>
    </location>
</feature>
<feature type="compositionally biased region" description="Polar residues" evidence="1">
    <location>
        <begin position="51"/>
        <end position="73"/>
    </location>
</feature>
<feature type="region of interest" description="Disordered" evidence="1">
    <location>
        <begin position="36"/>
        <end position="91"/>
    </location>
</feature>
<dbReference type="Proteomes" id="UP001642464">
    <property type="component" value="Unassembled WGS sequence"/>
</dbReference>
<feature type="transmembrane region" description="Helical" evidence="2">
    <location>
        <begin position="165"/>
        <end position="186"/>
    </location>
</feature>
<evidence type="ECO:0000313" key="3">
    <source>
        <dbReference type="EMBL" id="CAK9109174.1"/>
    </source>
</evidence>
<keyword evidence="4" id="KW-1185">Reference proteome</keyword>
<keyword evidence="2" id="KW-1133">Transmembrane helix</keyword>
<dbReference type="EMBL" id="CAXAMM010043239">
    <property type="protein sequence ID" value="CAK9109174.1"/>
    <property type="molecule type" value="Genomic_DNA"/>
</dbReference>
<keyword evidence="2" id="KW-0472">Membrane</keyword>
<evidence type="ECO:0000313" key="4">
    <source>
        <dbReference type="Proteomes" id="UP001642464"/>
    </source>
</evidence>
<sequence length="640" mass="70632">MPVPSSWTTPIRELREEVHQELQNFSARLAAVEARLASPLTPGGEARQRRQSVWKTPTAQTAQSEPSEVTPKSTNRKIWKTNSDAPGTPSNYVETNQPHETWLNANEAVTLGIDDSPNAAGERMSQAGSTESDHGMEEVEVHFEESAWSIPMVLGLVDAGKFDTVYAVVLLFVNCGMQIMFSGILLSDGFQGEEFSNQVKHAQVWRTSVAHDYKYMDLAKTSLVTRVCTGDGALILSNRQATLVAQINSFLGLQMDQFDLPVLQIGTLLCILCILLWSLCVYKEFRRISLALAGAVQIPRGRYTQFREGQFFVISWGRLSLLLFTYFTRIVVASVLLVAGIFWLARTVSTTELMLNAVALNAILDVDEFLFSGLTPMKFQHAIQSLAPMTLTYSKRRSQWESSVQCFMLFVTMWLPYAGLLRPLSVTMLEVKEELCGGNQTFVVSHSAESQITFGLVTASGRGNFEQLTVSEMAVREHKFRSPGETPEAVYISFTSDEDLFGFDIARSMTETAALYPICLETDVLAMGGSLSNDSGIGGGARLLLRQAAAVFGIADADNCTELREYCDDSHGRLLRYACGSTCRCTDPLASPWYRVPHQGCGLPCLALAASEQRGCTDVSPQEAAWAKFWDDYPGPLGLR</sequence>
<feature type="transmembrane region" description="Helical" evidence="2">
    <location>
        <begin position="262"/>
        <end position="282"/>
    </location>
</feature>
<keyword evidence="2" id="KW-0812">Transmembrane</keyword>
<name>A0ABP0SA48_9DINO</name>
<reference evidence="3 4" key="1">
    <citation type="submission" date="2024-02" db="EMBL/GenBank/DDBJ databases">
        <authorList>
            <person name="Chen Y."/>
            <person name="Shah S."/>
            <person name="Dougan E. K."/>
            <person name="Thang M."/>
            <person name="Chan C."/>
        </authorList>
    </citation>
    <scope>NUCLEOTIDE SEQUENCE [LARGE SCALE GENOMIC DNA]</scope>
</reference>
<feature type="transmembrane region" description="Helical" evidence="2">
    <location>
        <begin position="321"/>
        <end position="345"/>
    </location>
</feature>
<gene>
    <name evidence="3" type="ORF">SCF082_LOCUS50736</name>
</gene>
<protein>
    <submittedName>
        <fullName evidence="3">Protein NLRC3</fullName>
    </submittedName>
</protein>